<keyword evidence="2" id="KW-0732">Signal</keyword>
<gene>
    <name evidence="3" type="ORF">D4739_04480</name>
</gene>
<organism evidence="3 4">
    <name type="scientific">Nocardioides cavernaquae</name>
    <dbReference type="NCBI Taxonomy" id="2321396"/>
    <lineage>
        <taxon>Bacteria</taxon>
        <taxon>Bacillati</taxon>
        <taxon>Actinomycetota</taxon>
        <taxon>Actinomycetes</taxon>
        <taxon>Propionibacteriales</taxon>
        <taxon>Nocardioidaceae</taxon>
        <taxon>Nocardioides</taxon>
    </lineage>
</organism>
<feature type="region of interest" description="Disordered" evidence="1">
    <location>
        <begin position="84"/>
        <end position="142"/>
    </location>
</feature>
<keyword evidence="4" id="KW-1185">Reference proteome</keyword>
<feature type="signal peptide" evidence="2">
    <location>
        <begin position="1"/>
        <end position="20"/>
    </location>
</feature>
<dbReference type="AlphaFoldDB" id="A0A3A5H6Q5"/>
<dbReference type="EMBL" id="QYRP01000002">
    <property type="protein sequence ID" value="RJS45548.1"/>
    <property type="molecule type" value="Genomic_DNA"/>
</dbReference>
<dbReference type="Proteomes" id="UP000276542">
    <property type="component" value="Unassembled WGS sequence"/>
</dbReference>
<proteinExistence type="predicted"/>
<protein>
    <submittedName>
        <fullName evidence="3">Uncharacterized protein</fullName>
    </submittedName>
</protein>
<name>A0A3A5H6Q5_9ACTN</name>
<evidence type="ECO:0000256" key="1">
    <source>
        <dbReference type="SAM" id="MobiDB-lite"/>
    </source>
</evidence>
<dbReference type="PROSITE" id="PS51257">
    <property type="entry name" value="PROKAR_LIPOPROTEIN"/>
    <property type="match status" value="1"/>
</dbReference>
<dbReference type="RefSeq" id="WP_120059448.1">
    <property type="nucleotide sequence ID" value="NZ_QYRP01000002.1"/>
</dbReference>
<feature type="compositionally biased region" description="Basic and acidic residues" evidence="1">
    <location>
        <begin position="118"/>
        <end position="127"/>
    </location>
</feature>
<accession>A0A3A5H6Q5</accession>
<feature type="chain" id="PRO_5038729712" evidence="2">
    <location>
        <begin position="21"/>
        <end position="142"/>
    </location>
</feature>
<sequence length="142" mass="14505">MKRLAFALATVLLLGGCGDAEPTPAEAVPALGTQLEAIDGLIADGHWRQARAALRALITSTEEARAAGDLDHADADRVIAAATRMLNALPTPPPAVTPSPTPTRTATPPDQSGGGNQGEEKSGKGNDDGDDDESKGKGKKDD</sequence>
<evidence type="ECO:0000256" key="2">
    <source>
        <dbReference type="SAM" id="SignalP"/>
    </source>
</evidence>
<reference evidence="4" key="1">
    <citation type="submission" date="2018-09" db="EMBL/GenBank/DDBJ databases">
        <authorList>
            <person name="Zhu H."/>
        </authorList>
    </citation>
    <scope>NUCLEOTIDE SEQUENCE [LARGE SCALE GENOMIC DNA]</scope>
    <source>
        <strain evidence="4">K1W22B-1</strain>
    </source>
</reference>
<evidence type="ECO:0000313" key="3">
    <source>
        <dbReference type="EMBL" id="RJS45548.1"/>
    </source>
</evidence>
<feature type="compositionally biased region" description="Pro residues" evidence="1">
    <location>
        <begin position="90"/>
        <end position="101"/>
    </location>
</feature>
<evidence type="ECO:0000313" key="4">
    <source>
        <dbReference type="Proteomes" id="UP000276542"/>
    </source>
</evidence>
<comment type="caution">
    <text evidence="3">The sequence shown here is derived from an EMBL/GenBank/DDBJ whole genome shotgun (WGS) entry which is preliminary data.</text>
</comment>